<sequence>MPFVSNDLLQALSRDVAALRQQVADQQHAIDQIQQAATAAINTGLNEIREVVRRGLDKTRESVSDPLVGISTELVAVRNGAQDLARRTDQAQEEFVLALRELHADVLQQPDRQAEDLEQQEPGGQQEPATDAADDGGEVEEVEEVETDNENDDADMAADETETAEAEEFYGLLKKAAGISHATVTANRDTWAFLVEHTAGDRHFRVPGNVAARGGTVDVELAGPSLVAAMTALRNVARNGDDIGTRAIAEYLDDRITQTVKTLTDTSRPASAGEPVTLVIDDRLPPPGPAHPEPEQNDTEPAG</sequence>
<keyword evidence="4" id="KW-1185">Reference proteome</keyword>
<dbReference type="Proteomes" id="UP001500443">
    <property type="component" value="Unassembled WGS sequence"/>
</dbReference>
<evidence type="ECO:0000313" key="3">
    <source>
        <dbReference type="EMBL" id="GAA2118122.1"/>
    </source>
</evidence>
<feature type="compositionally biased region" description="Low complexity" evidence="2">
    <location>
        <begin position="120"/>
        <end position="131"/>
    </location>
</feature>
<organism evidence="3 4">
    <name type="scientific">Streptomyces synnematoformans</name>
    <dbReference type="NCBI Taxonomy" id="415721"/>
    <lineage>
        <taxon>Bacteria</taxon>
        <taxon>Bacillati</taxon>
        <taxon>Actinomycetota</taxon>
        <taxon>Actinomycetes</taxon>
        <taxon>Kitasatosporales</taxon>
        <taxon>Streptomycetaceae</taxon>
        <taxon>Streptomyces</taxon>
    </lineage>
</organism>
<feature type="region of interest" description="Disordered" evidence="2">
    <location>
        <begin position="264"/>
        <end position="303"/>
    </location>
</feature>
<accession>A0ABN2XWI6</accession>
<feature type="region of interest" description="Disordered" evidence="2">
    <location>
        <begin position="113"/>
        <end position="164"/>
    </location>
</feature>
<dbReference type="RefSeq" id="WP_344289414.1">
    <property type="nucleotide sequence ID" value="NZ_BAAAPF010000040.1"/>
</dbReference>
<gene>
    <name evidence="3" type="ORF">GCM10009802_19550</name>
</gene>
<keyword evidence="1" id="KW-0175">Coiled coil</keyword>
<protein>
    <recommendedName>
        <fullName evidence="5">YbaB/EbfC DNA-binding family protein</fullName>
    </recommendedName>
</protein>
<evidence type="ECO:0000313" key="4">
    <source>
        <dbReference type="Proteomes" id="UP001500443"/>
    </source>
</evidence>
<evidence type="ECO:0000256" key="2">
    <source>
        <dbReference type="SAM" id="MobiDB-lite"/>
    </source>
</evidence>
<reference evidence="3 4" key="1">
    <citation type="journal article" date="2019" name="Int. J. Syst. Evol. Microbiol.">
        <title>The Global Catalogue of Microorganisms (GCM) 10K type strain sequencing project: providing services to taxonomists for standard genome sequencing and annotation.</title>
        <authorList>
            <consortium name="The Broad Institute Genomics Platform"/>
            <consortium name="The Broad Institute Genome Sequencing Center for Infectious Disease"/>
            <person name="Wu L."/>
            <person name="Ma J."/>
        </authorList>
    </citation>
    <scope>NUCLEOTIDE SEQUENCE [LARGE SCALE GENOMIC DNA]</scope>
    <source>
        <strain evidence="3 4">JCM 15481</strain>
    </source>
</reference>
<feature type="coiled-coil region" evidence="1">
    <location>
        <begin position="9"/>
        <end position="36"/>
    </location>
</feature>
<evidence type="ECO:0008006" key="5">
    <source>
        <dbReference type="Google" id="ProtNLM"/>
    </source>
</evidence>
<evidence type="ECO:0000256" key="1">
    <source>
        <dbReference type="SAM" id="Coils"/>
    </source>
</evidence>
<feature type="compositionally biased region" description="Acidic residues" evidence="2">
    <location>
        <begin position="132"/>
        <end position="164"/>
    </location>
</feature>
<dbReference type="EMBL" id="BAAAPF010000040">
    <property type="protein sequence ID" value="GAA2118122.1"/>
    <property type="molecule type" value="Genomic_DNA"/>
</dbReference>
<comment type="caution">
    <text evidence="3">The sequence shown here is derived from an EMBL/GenBank/DDBJ whole genome shotgun (WGS) entry which is preliminary data.</text>
</comment>
<name>A0ABN2XWI6_9ACTN</name>
<proteinExistence type="predicted"/>